<dbReference type="RefSeq" id="WP_158981329.1">
    <property type="nucleotide sequence ID" value="NZ_WSFO01000014.1"/>
</dbReference>
<comment type="caution">
    <text evidence="3">The sequence shown here is derived from an EMBL/GenBank/DDBJ whole genome shotgun (WGS) entry which is preliminary data.</text>
</comment>
<accession>A0A6A4RDM6</accession>
<dbReference type="AlphaFoldDB" id="A0A6A4RDM6"/>
<proteinExistence type="predicted"/>
<dbReference type="EMBL" id="WSFO01000014">
    <property type="protein sequence ID" value="KAE9627214.1"/>
    <property type="molecule type" value="Genomic_DNA"/>
</dbReference>
<dbReference type="PANTHER" id="PTHR40690:SF1">
    <property type="entry name" value="DUF1611 DOMAIN-CONTAINING PROTEIN"/>
    <property type="match status" value="1"/>
</dbReference>
<dbReference type="Proteomes" id="UP000441586">
    <property type="component" value="Unassembled WGS sequence"/>
</dbReference>
<evidence type="ECO:0000313" key="3">
    <source>
        <dbReference type="EMBL" id="KAE9627214.1"/>
    </source>
</evidence>
<name>A0A6A4RDM6_9RHOB</name>
<feature type="domain" description="D-glutamate N-acetyltransferase-like C-terminal" evidence="1">
    <location>
        <begin position="132"/>
        <end position="329"/>
    </location>
</feature>
<dbReference type="InterPro" id="IPR011669">
    <property type="entry name" value="DgcN-like"/>
</dbReference>
<evidence type="ECO:0000259" key="2">
    <source>
        <dbReference type="Pfam" id="PF17396"/>
    </source>
</evidence>
<dbReference type="InterPro" id="IPR027417">
    <property type="entry name" value="P-loop_NTPase"/>
</dbReference>
<dbReference type="SUPFAM" id="SSF52540">
    <property type="entry name" value="P-loop containing nucleoside triphosphate hydrolases"/>
    <property type="match status" value="1"/>
</dbReference>
<dbReference type="Gene3D" id="3.40.50.300">
    <property type="entry name" value="P-loop containing nucleotide triphosphate hydrolases"/>
    <property type="match status" value="1"/>
</dbReference>
<dbReference type="PIRSF" id="PIRSF026760">
    <property type="entry name" value="UCP026760"/>
    <property type="match status" value="1"/>
</dbReference>
<dbReference type="Pfam" id="PF07755">
    <property type="entry name" value="DUF1611"/>
    <property type="match status" value="1"/>
</dbReference>
<dbReference type="Gene3D" id="3.40.50.720">
    <property type="entry name" value="NAD(P)-binding Rossmann-like Domain"/>
    <property type="match status" value="1"/>
</dbReference>
<feature type="domain" description="D-glutamate N-acetyltransferase-like N-terminal" evidence="2">
    <location>
        <begin position="42"/>
        <end position="124"/>
    </location>
</feature>
<gene>
    <name evidence="3" type="ORF">GP644_20250</name>
</gene>
<sequence length="332" mass="34995">MTQISAPYLIYLGNTEIAQFAKTGQGLVHWRPERCLAQLRETGCQADLGLPDMTIKDAVAAGAKTLVIGTTFIGGQLPDAWIARLAEALEAGLDIAAGLHQSLASVPQLRDAAARNGRAIHDVRVSKTELPIASGKRRTGNRLLAMGTDCAVGKKYSALAIHRAMEARGMKATFRATGQTGVLIDGTGIAADAIVSDFLAGAVEQLTPAADADHWDVIEGQGSLIHPAYSGVTLGLLHGAQPNAFVVCHEVGREELSGFPGNKTGQIEEIIALTMLLGERFSQDIKCTGLCLNTSSLTEVEAKATLLTLAEKHGVPACDPVRFGVNDIVQNL</sequence>
<organism evidence="3 4">
    <name type="scientific">Parasedimentitalea maritima</name>
    <dbReference type="NCBI Taxonomy" id="2578117"/>
    <lineage>
        <taxon>Bacteria</taxon>
        <taxon>Pseudomonadati</taxon>
        <taxon>Pseudomonadota</taxon>
        <taxon>Alphaproteobacteria</taxon>
        <taxon>Rhodobacterales</taxon>
        <taxon>Paracoccaceae</taxon>
        <taxon>Parasedimentitalea</taxon>
    </lineage>
</organism>
<evidence type="ECO:0000313" key="4">
    <source>
        <dbReference type="Proteomes" id="UP000441586"/>
    </source>
</evidence>
<evidence type="ECO:0000259" key="1">
    <source>
        <dbReference type="Pfam" id="PF07755"/>
    </source>
</evidence>
<dbReference type="PANTHER" id="PTHR40690">
    <property type="entry name" value="GLL3100 PROTEIN"/>
    <property type="match status" value="1"/>
</dbReference>
<protein>
    <submittedName>
        <fullName evidence="3">DUF1611 domain-containing protein</fullName>
    </submittedName>
</protein>
<dbReference type="Pfam" id="PF17396">
    <property type="entry name" value="DUF1611_N"/>
    <property type="match status" value="1"/>
</dbReference>
<reference evidence="3 4" key="1">
    <citation type="submission" date="2019-12" db="EMBL/GenBank/DDBJ databases">
        <authorList>
            <person name="Zhang Y.-J."/>
        </authorList>
    </citation>
    <scope>NUCLEOTIDE SEQUENCE [LARGE SCALE GENOMIC DNA]</scope>
    <source>
        <strain evidence="3 4">H18S-6</strain>
    </source>
</reference>
<dbReference type="InterPro" id="IPR035402">
    <property type="entry name" value="DgcN-like_N"/>
</dbReference>
<dbReference type="InterPro" id="IPR035086">
    <property type="entry name" value="DgcN-like_C"/>
</dbReference>